<dbReference type="RefSeq" id="WP_184078254.1">
    <property type="nucleotide sequence ID" value="NZ_JACIJP010000001.1"/>
</dbReference>
<keyword evidence="3" id="KW-1185">Reference proteome</keyword>
<dbReference type="InterPro" id="IPR013332">
    <property type="entry name" value="KPR_N"/>
</dbReference>
<dbReference type="GO" id="GO:0008677">
    <property type="term" value="F:2-dehydropantoate 2-reductase activity"/>
    <property type="evidence" value="ECO:0007669"/>
    <property type="project" value="UniProtKB-EC"/>
</dbReference>
<dbReference type="Pfam" id="PF02558">
    <property type="entry name" value="ApbA"/>
    <property type="match status" value="1"/>
</dbReference>
<organism evidence="2 3">
    <name type="scientific">Sphingobium subterraneum</name>
    <dbReference type="NCBI Taxonomy" id="627688"/>
    <lineage>
        <taxon>Bacteria</taxon>
        <taxon>Pseudomonadati</taxon>
        <taxon>Pseudomonadota</taxon>
        <taxon>Alphaproteobacteria</taxon>
        <taxon>Sphingomonadales</taxon>
        <taxon>Sphingomonadaceae</taxon>
        <taxon>Sphingobium</taxon>
    </lineage>
</organism>
<keyword evidence="2" id="KW-0560">Oxidoreductase</keyword>
<gene>
    <name evidence="2" type="ORF">FHS92_001092</name>
</gene>
<dbReference type="AlphaFoldDB" id="A0A841J476"/>
<proteinExistence type="predicted"/>
<evidence type="ECO:0000259" key="1">
    <source>
        <dbReference type="Pfam" id="PF02558"/>
    </source>
</evidence>
<accession>A0A841J476</accession>
<name>A0A841J476_9SPHN</name>
<dbReference type="EC" id="1.1.1.169" evidence="2"/>
<reference evidence="2 3" key="1">
    <citation type="submission" date="2020-08" db="EMBL/GenBank/DDBJ databases">
        <title>Genomic Encyclopedia of Type Strains, Phase IV (KMG-IV): sequencing the most valuable type-strain genomes for metagenomic binning, comparative biology and taxonomic classification.</title>
        <authorList>
            <person name="Goeker M."/>
        </authorList>
    </citation>
    <scope>NUCLEOTIDE SEQUENCE [LARGE SCALE GENOMIC DNA]</scope>
    <source>
        <strain evidence="2 3">DSM 102255</strain>
    </source>
</reference>
<dbReference type="Proteomes" id="UP000552700">
    <property type="component" value="Unassembled WGS sequence"/>
</dbReference>
<comment type="caution">
    <text evidence="2">The sequence shown here is derived from an EMBL/GenBank/DDBJ whole genome shotgun (WGS) entry which is preliminary data.</text>
</comment>
<evidence type="ECO:0000313" key="2">
    <source>
        <dbReference type="EMBL" id="MBB6123385.1"/>
    </source>
</evidence>
<protein>
    <submittedName>
        <fullName evidence="2">2-dehydropantoate 2-reductase</fullName>
        <ecNumber evidence="2">1.1.1.169</ecNumber>
    </submittedName>
</protein>
<dbReference type="Gene3D" id="3.40.50.720">
    <property type="entry name" value="NAD(P)-binding Rossmann-like Domain"/>
    <property type="match status" value="1"/>
</dbReference>
<dbReference type="EMBL" id="JACIJP010000001">
    <property type="protein sequence ID" value="MBB6123385.1"/>
    <property type="molecule type" value="Genomic_DNA"/>
</dbReference>
<sequence length="321" mass="36304">MKILMFGRGVNSVQYGWALEKAGHHVDFYVRPARISQFPSEMDLDIWDLRQKKRTDRHVRTTYRTRLRSDLPADHDYDLIFVCINHHQIESAVEALTNRVGHATVLIFTNFWTDPLTVVAPLPLDQLAWGYPFAGGGIDTDHVLRGAIFPKVALGTFGERPTTRQQAVTQMFRDAGWGVSSTRRFREWLWVHFATHAAMSAQVIRAGSVRAVTTDPVQARQMIYNVREAAKVLKARGVTLTRHPELAPFYLPARLGAALIAFEARRNPGMKAMMDGHQRPEEIMQVFYDFMDETFGVALPRMEALKAEGQAALDSGSRPNT</sequence>
<evidence type="ECO:0000313" key="3">
    <source>
        <dbReference type="Proteomes" id="UP000552700"/>
    </source>
</evidence>
<feature type="domain" description="Ketopantoate reductase N-terminal" evidence="1">
    <location>
        <begin position="5"/>
        <end position="110"/>
    </location>
</feature>